<reference evidence="2 3" key="1">
    <citation type="journal article" date="2014" name="Genome Announc.">
        <title>Draft Genome Sequence of Marine Flavobacterium Jejuia pallidilutea Strain 11shimoA1 and Pigmentation Mutants.</title>
        <authorList>
            <person name="Takatani N."/>
            <person name="Nakanishi M."/>
            <person name="Meirelles P."/>
            <person name="Mino S."/>
            <person name="Suda W."/>
            <person name="Oshima K."/>
            <person name="Hattori M."/>
            <person name="Ohkuma M."/>
            <person name="Hosokawa M."/>
            <person name="Miyashita K."/>
            <person name="Thompson F.L."/>
            <person name="Niwa A."/>
            <person name="Sawabe T."/>
            <person name="Sawabe T."/>
        </authorList>
    </citation>
    <scope>NUCLEOTIDE SEQUENCE [LARGE SCALE GENOMIC DNA]</scope>
    <source>
        <strain evidence="3">JCM19302</strain>
    </source>
</reference>
<dbReference type="PROSITE" id="PS50983">
    <property type="entry name" value="FE_B12_PBP"/>
    <property type="match status" value="1"/>
</dbReference>
<evidence type="ECO:0000313" key="2">
    <source>
        <dbReference type="EMBL" id="GAL73256.1"/>
    </source>
</evidence>
<dbReference type="Gene3D" id="3.40.50.1980">
    <property type="entry name" value="Nitrogenase molybdenum iron protein domain"/>
    <property type="match status" value="1"/>
</dbReference>
<dbReference type="InterPro" id="IPR002491">
    <property type="entry name" value="ABC_transptr_periplasmic_BD"/>
</dbReference>
<organism evidence="2 3">
    <name type="scientific">Jejuia pallidilutea</name>
    <dbReference type="NCBI Taxonomy" id="504487"/>
    <lineage>
        <taxon>Bacteria</taxon>
        <taxon>Pseudomonadati</taxon>
        <taxon>Bacteroidota</taxon>
        <taxon>Flavobacteriia</taxon>
        <taxon>Flavobacteriales</taxon>
        <taxon>Flavobacteriaceae</taxon>
        <taxon>Jejuia</taxon>
    </lineage>
</organism>
<sequence length="57" mass="6560">MKDQLHRNIQLDKTPKRIVSLVPSQTELLCDLGLQAYVVGVTKFCVHPNYIKPKLRL</sequence>
<evidence type="ECO:0000313" key="3">
    <source>
        <dbReference type="Proteomes" id="UP000029646"/>
    </source>
</evidence>
<dbReference type="Proteomes" id="UP000029646">
    <property type="component" value="Unassembled WGS sequence"/>
</dbReference>
<comment type="caution">
    <text evidence="2">The sequence shown here is derived from an EMBL/GenBank/DDBJ whole genome shotgun (WGS) entry which is preliminary data.</text>
</comment>
<feature type="domain" description="Fe/B12 periplasmic-binding" evidence="1">
    <location>
        <begin position="17"/>
        <end position="57"/>
    </location>
</feature>
<protein>
    <submittedName>
        <fullName evidence="2">ABC-type Fe3+-hydroxamate transport system periplasmic component</fullName>
    </submittedName>
</protein>
<dbReference type="EMBL" id="BBNS01000045">
    <property type="protein sequence ID" value="GAL73256.1"/>
    <property type="molecule type" value="Genomic_DNA"/>
</dbReference>
<dbReference type="AlphaFoldDB" id="A0A090W8H9"/>
<name>A0A090W8H9_9FLAO</name>
<dbReference type="SUPFAM" id="SSF53807">
    <property type="entry name" value="Helical backbone' metal receptor"/>
    <property type="match status" value="1"/>
</dbReference>
<accession>A0A090W8H9</accession>
<evidence type="ECO:0000259" key="1">
    <source>
        <dbReference type="PROSITE" id="PS50983"/>
    </source>
</evidence>
<proteinExistence type="predicted"/>
<gene>
    <name evidence="2" type="ORF">JCM19302_158</name>
</gene>